<sequence>MPEPSQPDIAAARKDGEAALSRLLRFNEPGRLSLAGAYAQGYGALGMAQIDDDAPDWYDQLDPLDALVLGTAFPQRFADIYEFANTRDRWLDLLRGTVHGKGIEAFVRTAVRASEQFGRPVDDGELMLIIAGLVEDARLDQRKLPRELLPGVALASSRAVTGPSERAALPPPADNAAERVERFLASVTSELDVPHDGTAADALRQGMSVLGRAGINATTEAAALLPALYLALVAQPDELLADAGERAEAWAQGLDDDSPLVPVVDTIRNGAARQLSTPDILARLHSLPAFTADVRAQDRRWHSSPGLALPALAFELGFGQVSTREHTVVKLGEGAAATLRTQRERFEEKFGRPPAPDEPIFFDPAADEPTPIDPLTAENSSVAWLEALDMSPAWIYATQHTDGLLPGLDGNFRNDSDRREWHDAITRYLSTHPGTVVDPNEQLRKLRIGAAISALHTAAGSPSYAASLLDRMPQATATQIDDAYLARTVLDSMATDLLDRLTQSPSAAATAKEFARAWADADLTAAVDAAATGVVTPETRLAVLLAAFAATSSSGNHDPGGDAVDFNLEATDLCEQLTAAILDRRTPGIARDLIESLVKLDDPDEGGRLIAHVIAQGMGYLLAMRDLDVTPQQLDGAVTWLGTTFGAGYAGPAAVVSSIAGHPEGRAILADRTGTDDPTVSDLSDLLGIDLFPAMIWLCAGLVATAGNYDIGWLHAYRSGE</sequence>
<accession>A0A919NZK2</accession>
<evidence type="ECO:0000313" key="2">
    <source>
        <dbReference type="Proteomes" id="UP000623608"/>
    </source>
</evidence>
<comment type="caution">
    <text evidence="1">The sequence shown here is derived from an EMBL/GenBank/DDBJ whole genome shotgun (WGS) entry which is preliminary data.</text>
</comment>
<proteinExistence type="predicted"/>
<name>A0A919NZK2_9ACTN</name>
<dbReference type="EMBL" id="BOMY01000064">
    <property type="protein sequence ID" value="GIF26831.1"/>
    <property type="molecule type" value="Genomic_DNA"/>
</dbReference>
<dbReference type="AlphaFoldDB" id="A0A919NZK2"/>
<organism evidence="1 2">
    <name type="scientific">Paractinoplanes tereljensis</name>
    <dbReference type="NCBI Taxonomy" id="571912"/>
    <lineage>
        <taxon>Bacteria</taxon>
        <taxon>Bacillati</taxon>
        <taxon>Actinomycetota</taxon>
        <taxon>Actinomycetes</taxon>
        <taxon>Micromonosporales</taxon>
        <taxon>Micromonosporaceae</taxon>
        <taxon>Paractinoplanes</taxon>
    </lineage>
</organism>
<evidence type="ECO:0000313" key="1">
    <source>
        <dbReference type="EMBL" id="GIF26831.1"/>
    </source>
</evidence>
<dbReference type="Proteomes" id="UP000623608">
    <property type="component" value="Unassembled WGS sequence"/>
</dbReference>
<keyword evidence="2" id="KW-1185">Reference proteome</keyword>
<reference evidence="1" key="1">
    <citation type="submission" date="2021-01" db="EMBL/GenBank/DDBJ databases">
        <title>Whole genome shotgun sequence of Actinoplanes tereljensis NBRC 105297.</title>
        <authorList>
            <person name="Komaki H."/>
            <person name="Tamura T."/>
        </authorList>
    </citation>
    <scope>NUCLEOTIDE SEQUENCE</scope>
    <source>
        <strain evidence="1">NBRC 105297</strain>
    </source>
</reference>
<gene>
    <name evidence="1" type="ORF">Ate02nite_95610</name>
</gene>
<protein>
    <submittedName>
        <fullName evidence="1">Uncharacterized protein</fullName>
    </submittedName>
</protein>
<dbReference type="RefSeq" id="WP_203814617.1">
    <property type="nucleotide sequence ID" value="NZ_BOMY01000064.1"/>
</dbReference>